<feature type="region of interest" description="Disordered" evidence="1">
    <location>
        <begin position="32"/>
        <end position="124"/>
    </location>
</feature>
<gene>
    <name evidence="2" type="ORF">g.93232</name>
</gene>
<dbReference type="EMBL" id="GDHC01011334">
    <property type="protein sequence ID" value="JAQ07295.1"/>
    <property type="molecule type" value="Transcribed_RNA"/>
</dbReference>
<feature type="non-terminal residue" evidence="2">
    <location>
        <position position="124"/>
    </location>
</feature>
<sequence length="124" mass="15750">QQQQQQQRQYIRHNGCGTCTGCMEYNECLHKPPHQQYHTHNGDSNDTDDGFAYQQKQQRYNNYEQRRGVWSARRNSDNRGEERRDEHREYESWNYRHEYRDNRRDYRDNYRERDRDRERERERE</sequence>
<proteinExistence type="predicted"/>
<feature type="compositionally biased region" description="Basic and acidic residues" evidence="1">
    <location>
        <begin position="74"/>
        <end position="124"/>
    </location>
</feature>
<accession>A0A146LIZ6</accession>
<evidence type="ECO:0000313" key="2">
    <source>
        <dbReference type="EMBL" id="JAQ07295.1"/>
    </source>
</evidence>
<organism evidence="2">
    <name type="scientific">Lygus hesperus</name>
    <name type="common">Western plant bug</name>
    <dbReference type="NCBI Taxonomy" id="30085"/>
    <lineage>
        <taxon>Eukaryota</taxon>
        <taxon>Metazoa</taxon>
        <taxon>Ecdysozoa</taxon>
        <taxon>Arthropoda</taxon>
        <taxon>Hexapoda</taxon>
        <taxon>Insecta</taxon>
        <taxon>Pterygota</taxon>
        <taxon>Neoptera</taxon>
        <taxon>Paraneoptera</taxon>
        <taxon>Hemiptera</taxon>
        <taxon>Heteroptera</taxon>
        <taxon>Panheteroptera</taxon>
        <taxon>Cimicomorpha</taxon>
        <taxon>Miridae</taxon>
        <taxon>Mirini</taxon>
        <taxon>Lygus</taxon>
    </lineage>
</organism>
<feature type="non-terminal residue" evidence="2">
    <location>
        <position position="1"/>
    </location>
</feature>
<feature type="compositionally biased region" description="Polar residues" evidence="1">
    <location>
        <begin position="54"/>
        <end position="63"/>
    </location>
</feature>
<dbReference type="AlphaFoldDB" id="A0A146LIZ6"/>
<protein>
    <submittedName>
        <fullName evidence="2">Uncharacterized protein</fullName>
    </submittedName>
</protein>
<evidence type="ECO:0000256" key="1">
    <source>
        <dbReference type="SAM" id="MobiDB-lite"/>
    </source>
</evidence>
<reference evidence="2" key="1">
    <citation type="journal article" date="2016" name="Gigascience">
        <title>De novo construction of an expanded transcriptome assembly for the western tarnished plant bug, Lygus hesperus.</title>
        <authorList>
            <person name="Tassone E.E."/>
            <person name="Geib S.M."/>
            <person name="Hall B."/>
            <person name="Fabrick J.A."/>
            <person name="Brent C.S."/>
            <person name="Hull J.J."/>
        </authorList>
    </citation>
    <scope>NUCLEOTIDE SEQUENCE</scope>
</reference>
<name>A0A146LIZ6_LYGHE</name>